<dbReference type="Gene3D" id="3.20.20.80">
    <property type="entry name" value="Glycosidases"/>
    <property type="match status" value="1"/>
</dbReference>
<keyword evidence="1" id="KW-1133">Transmembrane helix</keyword>
<keyword evidence="1" id="KW-0812">Transmembrane</keyword>
<protein>
    <recommendedName>
        <fullName evidence="4">Asl1-like glycosyl hydrolase catalytic domain-containing protein</fullName>
    </recommendedName>
</protein>
<dbReference type="Proteomes" id="UP000177354">
    <property type="component" value="Unassembled WGS sequence"/>
</dbReference>
<evidence type="ECO:0000256" key="1">
    <source>
        <dbReference type="SAM" id="Phobius"/>
    </source>
</evidence>
<comment type="caution">
    <text evidence="2">The sequence shown here is derived from an EMBL/GenBank/DDBJ whole genome shotgun (WGS) entry which is preliminary data.</text>
</comment>
<name>A0A1F5Z367_9BACT</name>
<sequence>MKVSVITYNILLKYEPDYHFWVFTDKMRLSDKMKALVLILIYLLFINVEKSYAVYDPVSVSNNKYGIHIIDDNDLNSAAALVNSSGGDWGYVTLVITESNRNTEKWSGIFKRMERYHLIPIIRLASSLEGDTWQIPQIQQADAWADFLESLPWYTQNRYIILFNEPNHAKEWGGIINPEGYADILVAFSQKLKEKSDEFFILQAGFDASAPNSSLTRDEAGYLNHMLAYKPDLFDLIDGWTSHSYPNPHFKGKVTDTGRGSLVTYKWELEFLKSKGIYKSLPVFITETGWPHDQEAQNGSVFYSTEVVSDYITKAATIVWQDSIITAVTPFLLNYQSYPFANFSWQKLNSNKFYPQFDAYRSIAKIKGEPKMKVYPLPDTENLILVQNNKPSDNNTFIKKNFDLNFTLTKLVSRIYFSFKKITGVLI</sequence>
<dbReference type="SUPFAM" id="SSF51445">
    <property type="entry name" value="(Trans)glycosidases"/>
    <property type="match status" value="1"/>
</dbReference>
<dbReference type="AlphaFoldDB" id="A0A1F5Z367"/>
<dbReference type="EMBL" id="MFJF01000013">
    <property type="protein sequence ID" value="OGG06909.1"/>
    <property type="molecule type" value="Genomic_DNA"/>
</dbReference>
<gene>
    <name evidence="2" type="ORF">A2777_03550</name>
</gene>
<proteinExistence type="predicted"/>
<keyword evidence="1" id="KW-0472">Membrane</keyword>
<evidence type="ECO:0000313" key="2">
    <source>
        <dbReference type="EMBL" id="OGG06909.1"/>
    </source>
</evidence>
<organism evidence="2 3">
    <name type="scientific">Candidatus Gottesmanbacteria bacterium RIFCSPHIGHO2_01_FULL_40_15</name>
    <dbReference type="NCBI Taxonomy" id="1798376"/>
    <lineage>
        <taxon>Bacteria</taxon>
        <taxon>Candidatus Gottesmaniibacteriota</taxon>
    </lineage>
</organism>
<feature type="transmembrane region" description="Helical" evidence="1">
    <location>
        <begin position="35"/>
        <end position="55"/>
    </location>
</feature>
<evidence type="ECO:0008006" key="4">
    <source>
        <dbReference type="Google" id="ProtNLM"/>
    </source>
</evidence>
<dbReference type="InterPro" id="IPR017853">
    <property type="entry name" value="GH"/>
</dbReference>
<reference evidence="2 3" key="1">
    <citation type="journal article" date="2016" name="Nat. Commun.">
        <title>Thousands of microbial genomes shed light on interconnected biogeochemical processes in an aquifer system.</title>
        <authorList>
            <person name="Anantharaman K."/>
            <person name="Brown C.T."/>
            <person name="Hug L.A."/>
            <person name="Sharon I."/>
            <person name="Castelle C.J."/>
            <person name="Probst A.J."/>
            <person name="Thomas B.C."/>
            <person name="Singh A."/>
            <person name="Wilkins M.J."/>
            <person name="Karaoz U."/>
            <person name="Brodie E.L."/>
            <person name="Williams K.H."/>
            <person name="Hubbard S.S."/>
            <person name="Banfield J.F."/>
        </authorList>
    </citation>
    <scope>NUCLEOTIDE SEQUENCE [LARGE SCALE GENOMIC DNA]</scope>
</reference>
<evidence type="ECO:0000313" key="3">
    <source>
        <dbReference type="Proteomes" id="UP000177354"/>
    </source>
</evidence>
<accession>A0A1F5Z367</accession>